<dbReference type="InterPro" id="IPR006694">
    <property type="entry name" value="Fatty_acid_hydroxylase"/>
</dbReference>
<keyword evidence="3 7" id="KW-1133">Transmembrane helix</keyword>
<keyword evidence="4" id="KW-0560">Oxidoreductase</keyword>
<evidence type="ECO:0000256" key="7">
    <source>
        <dbReference type="SAM" id="Phobius"/>
    </source>
</evidence>
<evidence type="ECO:0000256" key="3">
    <source>
        <dbReference type="ARBA" id="ARBA00022989"/>
    </source>
</evidence>
<dbReference type="EMBL" id="SHNN01000001">
    <property type="protein sequence ID" value="MCX2979295.1"/>
    <property type="molecule type" value="Genomic_DNA"/>
</dbReference>
<dbReference type="Pfam" id="PF04116">
    <property type="entry name" value="FA_hydroxylase"/>
    <property type="match status" value="1"/>
</dbReference>
<keyword evidence="6 7" id="KW-0472">Membrane</keyword>
<comment type="caution">
    <text evidence="9">The sequence shown here is derived from an EMBL/GenBank/DDBJ whole genome shotgun (WGS) entry which is preliminary data.</text>
</comment>
<proteinExistence type="predicted"/>
<feature type="transmembrane region" description="Helical" evidence="7">
    <location>
        <begin position="56"/>
        <end position="83"/>
    </location>
</feature>
<evidence type="ECO:0000256" key="6">
    <source>
        <dbReference type="ARBA" id="ARBA00023136"/>
    </source>
</evidence>
<protein>
    <submittedName>
        <fullName evidence="9">Sterol desaturase family protein</fullName>
    </submittedName>
</protein>
<evidence type="ECO:0000259" key="8">
    <source>
        <dbReference type="Pfam" id="PF04116"/>
    </source>
</evidence>
<gene>
    <name evidence="9" type="ORF">EYC98_00270</name>
</gene>
<evidence type="ECO:0000313" key="9">
    <source>
        <dbReference type="EMBL" id="MCX2979295.1"/>
    </source>
</evidence>
<keyword evidence="5" id="KW-0443">Lipid metabolism</keyword>
<comment type="subcellular location">
    <subcellularLocation>
        <location evidence="1">Endomembrane system</location>
        <topology evidence="1">Multi-pass membrane protein</topology>
    </subcellularLocation>
</comment>
<feature type="transmembrane region" description="Helical" evidence="7">
    <location>
        <begin position="12"/>
        <end position="35"/>
    </location>
</feature>
<sequence length="311" mass="35434">MQMVSAYLDQLLPAFIMLCYAYGLLLVTWPVFLLLEKLSPVNSDIRGSHFWFNWKITFSNWLITPAFSALVVAFSLFVAQSIGAPVFAYPAIDIGLGVPAIDLALNALVLLFVSCFLADFWYYWWHRLQHKLPFLWELHKLHHSDETLNTTSIYRSHFLELAGQALIRGLSVGLIFDLSSPPQTMLAILVAGLLPPVWDFFIHANVRYDWLHRLLPYFSTPQYHWIHHSRLPQHQDTNFAIWLPLFDKVFGSYYHPAVDEYPPTGLSSGEKIDTVWEAQVGPLKAWWQMLTGSKAQLTAVGADPASAESSK</sequence>
<feature type="domain" description="Fatty acid hydroxylase" evidence="8">
    <location>
        <begin position="113"/>
        <end position="252"/>
    </location>
</feature>
<keyword evidence="10" id="KW-1185">Reference proteome</keyword>
<dbReference type="InterPro" id="IPR051689">
    <property type="entry name" value="Sterol_desaturase/TMEM195"/>
</dbReference>
<evidence type="ECO:0000256" key="5">
    <source>
        <dbReference type="ARBA" id="ARBA00023098"/>
    </source>
</evidence>
<accession>A0ABT3TBR9</accession>
<evidence type="ECO:0000256" key="2">
    <source>
        <dbReference type="ARBA" id="ARBA00022692"/>
    </source>
</evidence>
<dbReference type="Proteomes" id="UP001143362">
    <property type="component" value="Unassembled WGS sequence"/>
</dbReference>
<reference evidence="9" key="1">
    <citation type="submission" date="2019-02" db="EMBL/GenBank/DDBJ databases">
        <authorList>
            <person name="Li S.-H."/>
        </authorList>
    </citation>
    <scope>NUCLEOTIDE SEQUENCE</scope>
    <source>
        <strain evidence="9">IMCC14734</strain>
    </source>
</reference>
<feature type="transmembrane region" description="Helical" evidence="7">
    <location>
        <begin position="103"/>
        <end position="125"/>
    </location>
</feature>
<name>A0ABT3TBR9_9GAMM</name>
<evidence type="ECO:0000256" key="4">
    <source>
        <dbReference type="ARBA" id="ARBA00023002"/>
    </source>
</evidence>
<evidence type="ECO:0000256" key="1">
    <source>
        <dbReference type="ARBA" id="ARBA00004127"/>
    </source>
</evidence>
<organism evidence="9 10">
    <name type="scientific">Candidatus Litorirhabdus singularis</name>
    <dbReference type="NCBI Taxonomy" id="2518993"/>
    <lineage>
        <taxon>Bacteria</taxon>
        <taxon>Pseudomonadati</taxon>
        <taxon>Pseudomonadota</taxon>
        <taxon>Gammaproteobacteria</taxon>
        <taxon>Cellvibrionales</taxon>
        <taxon>Halieaceae</taxon>
        <taxon>Candidatus Litorirhabdus</taxon>
    </lineage>
</organism>
<keyword evidence="2 7" id="KW-0812">Transmembrane</keyword>
<evidence type="ECO:0000313" key="10">
    <source>
        <dbReference type="Proteomes" id="UP001143362"/>
    </source>
</evidence>
<dbReference type="PANTHER" id="PTHR21624:SF1">
    <property type="entry name" value="ALKYLGLYCEROL MONOOXYGENASE"/>
    <property type="match status" value="1"/>
</dbReference>
<dbReference type="PANTHER" id="PTHR21624">
    <property type="entry name" value="STEROL DESATURASE-RELATED PROTEIN"/>
    <property type="match status" value="1"/>
</dbReference>